<accession>A0A242A9L8</accession>
<evidence type="ECO:0000256" key="5">
    <source>
        <dbReference type="ARBA" id="ARBA00022840"/>
    </source>
</evidence>
<dbReference type="OrthoDB" id="5498344at2"/>
<evidence type="ECO:0000313" key="11">
    <source>
        <dbReference type="Proteomes" id="UP000195043"/>
    </source>
</evidence>
<dbReference type="SUPFAM" id="SSF54211">
    <property type="entry name" value="Ribosomal protein S5 domain 2-like"/>
    <property type="match status" value="1"/>
</dbReference>
<dbReference type="PIRSF" id="PIRSF015950">
    <property type="entry name" value="Mev_P_decrbx"/>
    <property type="match status" value="1"/>
</dbReference>
<feature type="domain" description="Diphosphomevalonate decarboxylase-like N-terminal" evidence="9">
    <location>
        <begin position="8"/>
        <end position="161"/>
    </location>
</feature>
<keyword evidence="6" id="KW-0443">Lipid metabolism</keyword>
<dbReference type="PANTHER" id="PTHR10977:SF3">
    <property type="entry name" value="DIPHOSPHOMEVALONATE DECARBOXYLASE"/>
    <property type="match status" value="1"/>
</dbReference>
<dbReference type="InterPro" id="IPR005935">
    <property type="entry name" value="Mev_decarb"/>
</dbReference>
<dbReference type="STRING" id="1834191.A5886_002719"/>
<evidence type="ECO:0000256" key="2">
    <source>
        <dbReference type="ARBA" id="ARBA00012296"/>
    </source>
</evidence>
<dbReference type="InterPro" id="IPR036554">
    <property type="entry name" value="GHMP_kinase_C_sf"/>
</dbReference>
<dbReference type="FunFam" id="3.30.230.10:FF:000072">
    <property type="entry name" value="Diphosphomevalonate decarboxylase"/>
    <property type="match status" value="1"/>
</dbReference>
<evidence type="ECO:0000256" key="7">
    <source>
        <dbReference type="ARBA" id="ARBA00023239"/>
    </source>
</evidence>
<keyword evidence="7" id="KW-0456">Lyase</keyword>
<dbReference type="RefSeq" id="WP_086275622.1">
    <property type="nucleotide sequence ID" value="NZ_NGKU01000001.1"/>
</dbReference>
<dbReference type="GO" id="GO:0019287">
    <property type="term" value="P:isopentenyl diphosphate biosynthetic process, mevalonate pathway"/>
    <property type="evidence" value="ECO:0007669"/>
    <property type="project" value="InterPro"/>
</dbReference>
<proteinExistence type="inferred from homology"/>
<keyword evidence="4" id="KW-0547">Nucleotide-binding</keyword>
<keyword evidence="5" id="KW-0067">ATP-binding</keyword>
<protein>
    <recommendedName>
        <fullName evidence="2">diphosphomevalonate decarboxylase</fullName>
        <ecNumber evidence="2">4.1.1.33</ecNumber>
    </recommendedName>
</protein>
<keyword evidence="11" id="KW-1185">Reference proteome</keyword>
<gene>
    <name evidence="10" type="ORF">A5886_002719</name>
</gene>
<evidence type="ECO:0000256" key="4">
    <source>
        <dbReference type="ARBA" id="ARBA00022741"/>
    </source>
</evidence>
<name>A0A242A9L8_9ENTE</name>
<evidence type="ECO:0000313" key="10">
    <source>
        <dbReference type="EMBL" id="OTN77619.1"/>
    </source>
</evidence>
<dbReference type="InterPro" id="IPR053859">
    <property type="entry name" value="MVD-like_N"/>
</dbReference>
<dbReference type="GO" id="GO:0005524">
    <property type="term" value="F:ATP binding"/>
    <property type="evidence" value="ECO:0007669"/>
    <property type="project" value="UniProtKB-KW"/>
</dbReference>
<feature type="domain" description="Mvd1 C-terminal" evidence="8">
    <location>
        <begin position="178"/>
        <end position="310"/>
    </location>
</feature>
<dbReference type="InterPro" id="IPR041431">
    <property type="entry name" value="Mvd1_C"/>
</dbReference>
<evidence type="ECO:0000256" key="6">
    <source>
        <dbReference type="ARBA" id="ARBA00023098"/>
    </source>
</evidence>
<dbReference type="InterPro" id="IPR029765">
    <property type="entry name" value="Mev_diP_decarb"/>
</dbReference>
<dbReference type="EMBL" id="NGKU01000001">
    <property type="protein sequence ID" value="OTN77619.1"/>
    <property type="molecule type" value="Genomic_DNA"/>
</dbReference>
<dbReference type="Proteomes" id="UP000195043">
    <property type="component" value="Unassembled WGS sequence"/>
</dbReference>
<dbReference type="GO" id="GO:0005829">
    <property type="term" value="C:cytosol"/>
    <property type="evidence" value="ECO:0007669"/>
    <property type="project" value="InterPro"/>
</dbReference>
<keyword evidence="3" id="KW-0444">Lipid biosynthesis</keyword>
<evidence type="ECO:0000256" key="1">
    <source>
        <dbReference type="ARBA" id="ARBA00008831"/>
    </source>
</evidence>
<dbReference type="GO" id="GO:0004163">
    <property type="term" value="F:diphosphomevalonate decarboxylase activity"/>
    <property type="evidence" value="ECO:0007669"/>
    <property type="project" value="UniProtKB-EC"/>
</dbReference>
<comment type="similarity">
    <text evidence="1">Belongs to the diphosphomevalonate decarboxylase family.</text>
</comment>
<evidence type="ECO:0000256" key="3">
    <source>
        <dbReference type="ARBA" id="ARBA00022516"/>
    </source>
</evidence>
<dbReference type="Pfam" id="PF22700">
    <property type="entry name" value="MVD-like_N"/>
    <property type="match status" value="1"/>
</dbReference>
<dbReference type="Gene3D" id="3.30.230.10">
    <property type="match status" value="1"/>
</dbReference>
<dbReference type="Gene3D" id="3.30.70.890">
    <property type="entry name" value="GHMP kinase, C-terminal domain"/>
    <property type="match status" value="1"/>
</dbReference>
<evidence type="ECO:0000259" key="8">
    <source>
        <dbReference type="Pfam" id="PF18376"/>
    </source>
</evidence>
<dbReference type="AlphaFoldDB" id="A0A242A9L8"/>
<dbReference type="InterPro" id="IPR020568">
    <property type="entry name" value="Ribosomal_Su5_D2-typ_SF"/>
</dbReference>
<comment type="caution">
    <text evidence="10">The sequence shown here is derived from an EMBL/GenBank/DDBJ whole genome shotgun (WGS) entry which is preliminary data.</text>
</comment>
<dbReference type="Pfam" id="PF18376">
    <property type="entry name" value="MDD_C"/>
    <property type="match status" value="1"/>
</dbReference>
<dbReference type="EC" id="4.1.1.33" evidence="2"/>
<sequence length="335" mass="36378">MYKGKARAYTNIALIKYWGKKDEALILPMNNSLSLTLDAFYTETTVTFDKTFAEDQFFLDDQQQSASATKKISAFLDLIRAEANCPFAALVESHNFVPTAAGLASSASGLAALAGACNEALGMALSPEALSRLARKGSGSACRSIYGGFAEWQQGTDTTSYAIQVPSNQWENDLSMIFILINDQAKEVSSRDGMRRTVETSSFYDGWLTSAAADLQTIKQAIAEQDFTALGEVAEANALKMHATTLAAQPPFTYWSPESLRAMDCVRQIRQQGLPCYFTMDAGPNVKVLCQKQDEQAILHALQSNFAQDQLVLAHAGSGLTALPVNDHATTIIKE</sequence>
<organism evidence="10 11">
    <name type="scientific">Candidatus Enterococcus testudinis</name>
    <dbReference type="NCBI Taxonomy" id="1834191"/>
    <lineage>
        <taxon>Bacteria</taxon>
        <taxon>Bacillati</taxon>
        <taxon>Bacillota</taxon>
        <taxon>Bacilli</taxon>
        <taxon>Lactobacillales</taxon>
        <taxon>Enterococcaceae</taxon>
        <taxon>Enterococcus</taxon>
    </lineage>
</organism>
<dbReference type="PANTHER" id="PTHR10977">
    <property type="entry name" value="DIPHOSPHOMEVALONATE DECARBOXYLASE"/>
    <property type="match status" value="1"/>
</dbReference>
<dbReference type="NCBIfam" id="TIGR01240">
    <property type="entry name" value="mevDPdecarb"/>
    <property type="match status" value="1"/>
</dbReference>
<reference evidence="10 11" key="1">
    <citation type="submission" date="2017-05" db="EMBL/GenBank/DDBJ databases">
        <title>The Genome Sequence of Enterococcus sp. 8G7_MSG3316.</title>
        <authorList>
            <consortium name="The Broad Institute Genomics Platform"/>
            <consortium name="The Broad Institute Genomic Center for Infectious Diseases"/>
            <person name="Earl A."/>
            <person name="Manson A."/>
            <person name="Schwartman J."/>
            <person name="Gilmore M."/>
            <person name="Abouelleil A."/>
            <person name="Cao P."/>
            <person name="Chapman S."/>
            <person name="Cusick C."/>
            <person name="Shea T."/>
            <person name="Young S."/>
            <person name="Neafsey D."/>
            <person name="Nusbaum C."/>
            <person name="Birren B."/>
        </authorList>
    </citation>
    <scope>NUCLEOTIDE SEQUENCE [LARGE SCALE GENOMIC DNA]</scope>
    <source>
        <strain evidence="10 11">8G7_MSG3316</strain>
    </source>
</reference>
<dbReference type="SUPFAM" id="SSF55060">
    <property type="entry name" value="GHMP Kinase, C-terminal domain"/>
    <property type="match status" value="1"/>
</dbReference>
<evidence type="ECO:0000259" key="9">
    <source>
        <dbReference type="Pfam" id="PF22700"/>
    </source>
</evidence>
<dbReference type="InterPro" id="IPR014721">
    <property type="entry name" value="Ribsml_uS5_D2-typ_fold_subgr"/>
</dbReference>